<evidence type="ECO:0000256" key="2">
    <source>
        <dbReference type="ARBA" id="ARBA00022827"/>
    </source>
</evidence>
<dbReference type="PANTHER" id="PTHR43004:SF21">
    <property type="entry name" value="FAD-BINDING DOMAIN-CONTAINING PROTEIN-RELATED"/>
    <property type="match status" value="1"/>
</dbReference>
<keyword evidence="3" id="KW-0560">Oxidoreductase</keyword>
<reference evidence="5" key="1">
    <citation type="submission" date="2017-02" db="EMBL/GenBank/DDBJ databases">
        <title>Genomes of Trichoderma spp. with biocontrol activity.</title>
        <authorList>
            <person name="Gardiner D."/>
            <person name="Kazan K."/>
            <person name="Vos C."/>
            <person name="Harvey P."/>
        </authorList>
    </citation>
    <scope>NUCLEOTIDE SEQUENCE [LARGE SCALE GENOMIC DNA]</scope>
    <source>
        <strain evidence="5">A5MH</strain>
    </source>
</reference>
<dbReference type="GO" id="GO:0016709">
    <property type="term" value="F:oxidoreductase activity, acting on paired donors, with incorporation or reduction of molecular oxygen, NAD(P)H as one donor, and incorporation of one atom of oxygen"/>
    <property type="evidence" value="ECO:0007669"/>
    <property type="project" value="UniProtKB-ARBA"/>
</dbReference>
<organism evidence="5">
    <name type="scientific">Trichoderma gamsii</name>
    <dbReference type="NCBI Taxonomy" id="398673"/>
    <lineage>
        <taxon>Eukaryota</taxon>
        <taxon>Fungi</taxon>
        <taxon>Dikarya</taxon>
        <taxon>Ascomycota</taxon>
        <taxon>Pezizomycotina</taxon>
        <taxon>Sordariomycetes</taxon>
        <taxon>Hypocreomycetidae</taxon>
        <taxon>Hypocreales</taxon>
        <taxon>Hypocreaceae</taxon>
        <taxon>Trichoderma</taxon>
    </lineage>
</organism>
<dbReference type="Gene3D" id="3.30.9.10">
    <property type="entry name" value="D-Amino Acid Oxidase, subunit A, domain 2"/>
    <property type="match status" value="1"/>
</dbReference>
<keyword evidence="1" id="KW-0285">Flavoprotein</keyword>
<dbReference type="InterPro" id="IPR050641">
    <property type="entry name" value="RIFMO-like"/>
</dbReference>
<dbReference type="Gene3D" id="3.50.50.60">
    <property type="entry name" value="FAD/NAD(P)-binding domain"/>
    <property type="match status" value="1"/>
</dbReference>
<dbReference type="SUPFAM" id="SSF51905">
    <property type="entry name" value="FAD/NAD(P)-binding domain"/>
    <property type="match status" value="1"/>
</dbReference>
<evidence type="ECO:0000259" key="4">
    <source>
        <dbReference type="Pfam" id="PF01494"/>
    </source>
</evidence>
<dbReference type="OrthoDB" id="2690153at2759"/>
<dbReference type="InterPro" id="IPR036188">
    <property type="entry name" value="FAD/NAD-bd_sf"/>
</dbReference>
<dbReference type="PRINTS" id="PR00420">
    <property type="entry name" value="RNGMNOXGNASE"/>
</dbReference>
<accession>A0A2K0TQU6</accession>
<protein>
    <recommendedName>
        <fullName evidence="4">FAD-binding domain-containing protein</fullName>
    </recommendedName>
</protein>
<name>A0A2K0TQU6_9HYPO</name>
<dbReference type="Proteomes" id="UP000236546">
    <property type="component" value="Unassembled WGS sequence"/>
</dbReference>
<evidence type="ECO:0000313" key="5">
    <source>
        <dbReference type="EMBL" id="PNP47898.1"/>
    </source>
</evidence>
<dbReference type="Gene3D" id="3.40.30.120">
    <property type="match status" value="1"/>
</dbReference>
<dbReference type="AlphaFoldDB" id="A0A2K0TQU6"/>
<proteinExistence type="predicted"/>
<dbReference type="GO" id="GO:0071949">
    <property type="term" value="F:FAD binding"/>
    <property type="evidence" value="ECO:0007669"/>
    <property type="project" value="InterPro"/>
</dbReference>
<keyword evidence="2" id="KW-0274">FAD</keyword>
<comment type="caution">
    <text evidence="5">The sequence shown here is derived from an EMBL/GenBank/DDBJ whole genome shotgun (WGS) entry which is preliminary data.</text>
</comment>
<sequence length="610" mass="67807">MPSKSAIHHETPVLVVGGGPVGLILSLQLARFGINCMLAERNLDTTKWPKMDCTNVRSMELFKRLGIAEGFREIAVPPQYSFDVIYTTGLSEDGEEVARWNLDSVDAWRQRISEQNDGSMPREPYQRCSQAVLEAWLKPRIQDEKFIDEHFGLKFESFTETEDGVESVLTDVTTGDQHIVYSKYLVGCDGAGSRVRRSVGIDLIGGPVPSAMMLIHFKSRDLTKLHKLGQFWHIAFSNGSILIAQDEVDTWTLHVPVAIGADWEKIDPIEAIYKGLGTPTTPYPIKVDKILVRSAWRPNICIAEKYASPSRRIFLAGDSAHQNIPTGGYGMNTGIGDSFDLGWKLAATLKGYGGKGLLESYELERLPVATKNIDQSGAFWEVWRQIWDWSAEAGVEVLLSQSEEGKTLKAKMANWVTTNNSENQAHGIELGYRYNASPIVVPDTEVAEPRWDLDHYVPSTWPGARPPHVFLSDGTTSIFDLFGQDYTIVDFSEEGKWADAFADAALQLKVPLQKVHLPQEKHVHEIWERAAVLVRPDDHVAWRAPLSDKTAVAEVIDILKIAIGQTPHTGVGAGIEHKDKVLDDVHKKGFSGTIGNINQDEVAMKAAFQK</sequence>
<feature type="domain" description="FAD-binding" evidence="4">
    <location>
        <begin position="10"/>
        <end position="376"/>
    </location>
</feature>
<gene>
    <name evidence="5" type="ORF">TGAMA5MH_00950</name>
</gene>
<dbReference type="EMBL" id="MTYH01000012">
    <property type="protein sequence ID" value="PNP47898.1"/>
    <property type="molecule type" value="Genomic_DNA"/>
</dbReference>
<dbReference type="Pfam" id="PF21274">
    <property type="entry name" value="Rng_hyd_C"/>
    <property type="match status" value="1"/>
</dbReference>
<dbReference type="InterPro" id="IPR002938">
    <property type="entry name" value="FAD-bd"/>
</dbReference>
<dbReference type="NCBIfam" id="NF004780">
    <property type="entry name" value="PRK06126.1"/>
    <property type="match status" value="1"/>
</dbReference>
<dbReference type="Pfam" id="PF01494">
    <property type="entry name" value="FAD_binding_3"/>
    <property type="match status" value="1"/>
</dbReference>
<dbReference type="PANTHER" id="PTHR43004">
    <property type="entry name" value="TRK SYSTEM POTASSIUM UPTAKE PROTEIN"/>
    <property type="match status" value="1"/>
</dbReference>
<evidence type="ECO:0000256" key="3">
    <source>
        <dbReference type="ARBA" id="ARBA00023002"/>
    </source>
</evidence>
<evidence type="ECO:0000256" key="1">
    <source>
        <dbReference type="ARBA" id="ARBA00022630"/>
    </source>
</evidence>